<name>A0AAW6U5P5_9BACT</name>
<evidence type="ECO:0000313" key="3">
    <source>
        <dbReference type="EMBL" id="MDI6450969.1"/>
    </source>
</evidence>
<dbReference type="RefSeq" id="WP_349246376.1">
    <property type="nucleotide sequence ID" value="NZ_JASCXX010000026.1"/>
</dbReference>
<feature type="chain" id="PRO_5043756440" description="DUF4292 domain-containing protein" evidence="2">
    <location>
        <begin position="28"/>
        <end position="313"/>
    </location>
</feature>
<organism evidence="3 4">
    <name type="scientific">Anaerobaca lacustris</name>
    <dbReference type="NCBI Taxonomy" id="3044600"/>
    <lineage>
        <taxon>Bacteria</taxon>
        <taxon>Pseudomonadati</taxon>
        <taxon>Planctomycetota</taxon>
        <taxon>Phycisphaerae</taxon>
        <taxon>Sedimentisphaerales</taxon>
        <taxon>Anaerobacaceae</taxon>
        <taxon>Anaerobaca</taxon>
    </lineage>
</organism>
<feature type="compositionally biased region" description="Low complexity" evidence="1">
    <location>
        <begin position="249"/>
        <end position="268"/>
    </location>
</feature>
<gene>
    <name evidence="3" type="ORF">QJ522_18050</name>
</gene>
<feature type="region of interest" description="Disordered" evidence="1">
    <location>
        <begin position="249"/>
        <end position="276"/>
    </location>
</feature>
<protein>
    <recommendedName>
        <fullName evidence="5">DUF4292 domain-containing protein</fullName>
    </recommendedName>
</protein>
<dbReference type="Proteomes" id="UP001431776">
    <property type="component" value="Unassembled WGS sequence"/>
</dbReference>
<feature type="signal peptide" evidence="2">
    <location>
        <begin position="1"/>
        <end position="27"/>
    </location>
</feature>
<evidence type="ECO:0000256" key="1">
    <source>
        <dbReference type="SAM" id="MobiDB-lite"/>
    </source>
</evidence>
<keyword evidence="2" id="KW-0732">Signal</keyword>
<evidence type="ECO:0000313" key="4">
    <source>
        <dbReference type="Proteomes" id="UP001431776"/>
    </source>
</evidence>
<sequence length="313" mass="33925">MRSGRFNQLFAIVLCIGVLAGALPAQEAPDMAEAFEPYWRSVTLQAQLYNPVEEPGRDPNAQATLQISAGVRILDDTGLIGVETTRRDAIVWDQDGVEIYSTVAGPSLSRVYQSIEDATRLAAVLGRGSDFWFNLGVPLDRELGYPSALSRVEWSQGVLMADAFEVVDVPFEPNETWIELMGGLEILVQEASVEEGRYSYRIQASYDPNLVSYLIGGSWHFWRDEVPAPAMLIKMDMLNAAGKSVWDVSSSGSSGSSSGTGTRSSDGRMVATSSGSGQCSACGTVAMIRFTFALAPYERQATLTLENIPLPGF</sequence>
<evidence type="ECO:0000256" key="2">
    <source>
        <dbReference type="SAM" id="SignalP"/>
    </source>
</evidence>
<dbReference type="AlphaFoldDB" id="A0AAW6U5P5"/>
<accession>A0AAW6U5P5</accession>
<keyword evidence="4" id="KW-1185">Reference proteome</keyword>
<comment type="caution">
    <text evidence="3">The sequence shown here is derived from an EMBL/GenBank/DDBJ whole genome shotgun (WGS) entry which is preliminary data.</text>
</comment>
<dbReference type="EMBL" id="JASCXX010000026">
    <property type="protein sequence ID" value="MDI6450969.1"/>
    <property type="molecule type" value="Genomic_DNA"/>
</dbReference>
<reference evidence="3" key="1">
    <citation type="submission" date="2023-05" db="EMBL/GenBank/DDBJ databases">
        <title>Anaerotaeda fermentans gen. nov., sp. nov., a novel anaerobic planctomycete of the new family within the order Sedimentisphaerales isolated from Taman Peninsula, Russia.</title>
        <authorList>
            <person name="Khomyakova M.A."/>
            <person name="Merkel A.Y."/>
            <person name="Slobodkin A.I."/>
        </authorList>
    </citation>
    <scope>NUCLEOTIDE SEQUENCE</scope>
    <source>
        <strain evidence="3">M17dextr</strain>
    </source>
</reference>
<proteinExistence type="predicted"/>
<evidence type="ECO:0008006" key="5">
    <source>
        <dbReference type="Google" id="ProtNLM"/>
    </source>
</evidence>